<dbReference type="EMBL" id="MF926444">
    <property type="protein sequence ID" value="AVX29463.1"/>
    <property type="molecule type" value="Genomic_DNA"/>
</dbReference>
<sequence>MTGSTSNRHTAPTNKIECTVRRRRPSSNTASRLVLESRDDWSIDLMMSLMNSAWKTQADTEGALHSELQWNGLDGPLRIHSHSHITIGSLSCCLKSKSKLTTAPFYGYADEPEERANPCSRSSSDSSPTGSTHVVEPGKMCCTSTSRSQKEM</sequence>
<dbReference type="GeneID" id="65102654"/>
<feature type="compositionally biased region" description="Polar residues" evidence="1">
    <location>
        <begin position="142"/>
        <end position="152"/>
    </location>
</feature>
<dbReference type="Proteomes" id="UP000678691">
    <property type="component" value="Segment"/>
</dbReference>
<evidence type="ECO:0000313" key="4">
    <source>
        <dbReference type="Proteomes" id="UP000678691"/>
    </source>
</evidence>
<feature type="region of interest" description="Disordered" evidence="1">
    <location>
        <begin position="111"/>
        <end position="152"/>
    </location>
</feature>
<accession>A0A2R4N9F2</accession>
<dbReference type="RefSeq" id="YP_010087371.1">
    <property type="nucleotide sequence ID" value="NC_055552.1"/>
</dbReference>
<keyword evidence="4" id="KW-1185">Reference proteome</keyword>
<evidence type="ECO:0000313" key="3">
    <source>
        <dbReference type="EMBL" id="AVX29463.1"/>
    </source>
</evidence>
<organism evidence="3">
    <name type="scientific">Coconut foliar decay alphasatellite 4</name>
    <dbReference type="NCBI Taxonomy" id="2161877"/>
    <lineage>
        <taxon>Viruses</taxon>
        <taxon>Viruses incertae sedis</taxon>
        <taxon>Alphasatellitidae</taxon>
        <taxon>Petromoalphasatellitinae</taxon>
        <taxon>Cocosatellite</taxon>
        <taxon>Cocosatellite kelapa</taxon>
    </lineage>
</organism>
<protein>
    <submittedName>
        <fullName evidence="3">Uncharacterized protein</fullName>
    </submittedName>
</protein>
<proteinExistence type="predicted"/>
<dbReference type="EMBL" id="MF926429">
    <property type="protein sequence ID" value="AVX29428.1"/>
    <property type="molecule type" value="Genomic_DNA"/>
</dbReference>
<reference evidence="3 4" key="1">
    <citation type="journal article" date="2018" name="Sci. Rep.">
        <title>Analysis of DNAs associated with coconut foliar decay disease implicates a unique single-stranded DNA virus representing a new taxon.</title>
        <authorList>
            <person name="Gronenborn B."/>
            <person name="Randles J.W."/>
            <person name="Knierim D."/>
            <person name="Barriere Q."/>
            <person name="Vetten H.J."/>
            <person name="Warthmann N."/>
            <person name="Cornu D."/>
            <person name="Sileye T."/>
            <person name="Winter S."/>
            <person name="Timchenko T."/>
        </authorList>
    </citation>
    <scope>NUCLEOTIDE SEQUENCE</scope>
    <source>
        <strain evidence="3">CFDA4-[VU-13]</strain>
        <strain evidence="2">CFDA4-[VU-89]</strain>
    </source>
</reference>
<evidence type="ECO:0000313" key="2">
    <source>
        <dbReference type="EMBL" id="AVX29428.1"/>
    </source>
</evidence>
<feature type="compositionally biased region" description="Low complexity" evidence="1">
    <location>
        <begin position="120"/>
        <end position="131"/>
    </location>
</feature>
<dbReference type="KEGG" id="vg:65102654"/>
<evidence type="ECO:0000256" key="1">
    <source>
        <dbReference type="SAM" id="MobiDB-lite"/>
    </source>
</evidence>
<name>A0A2R4N9F2_9VIRU</name>